<dbReference type="AlphaFoldDB" id="A0A8S0PCZ2"/>
<evidence type="ECO:0000256" key="1">
    <source>
        <dbReference type="SAM" id="MobiDB-lite"/>
    </source>
</evidence>
<comment type="caution">
    <text evidence="2">The sequence shown here is derived from an EMBL/GenBank/DDBJ whole genome shotgun (WGS) entry which is preliminary data.</text>
</comment>
<sequence>MLDLDLVEALLDKDIAMIGKLYFITAYLFPRDYKKVVDHFLFVLVEDFSTMNLFPWGKLLCEITLSALKDGLSRRNLHYRLQDEQPSVAKLEGPDYFSNPNYKKPVQLKFSRDSSRDKSKIERSVDRADTSGKSGPSVLLLTDSSIRQARVPHNDDDDFVDPPPRW</sequence>
<name>A0A8S0PCZ2_OLEEU</name>
<keyword evidence="3" id="KW-1185">Reference proteome</keyword>
<dbReference type="Gramene" id="OE9A037365T1">
    <property type="protein sequence ID" value="OE9A037365C1"/>
    <property type="gene ID" value="OE9A037365"/>
</dbReference>
<evidence type="ECO:0008006" key="4">
    <source>
        <dbReference type="Google" id="ProtNLM"/>
    </source>
</evidence>
<evidence type="ECO:0000313" key="2">
    <source>
        <dbReference type="EMBL" id="CAA2935794.1"/>
    </source>
</evidence>
<evidence type="ECO:0000313" key="3">
    <source>
        <dbReference type="Proteomes" id="UP000594638"/>
    </source>
</evidence>
<protein>
    <recommendedName>
        <fullName evidence="4">DUF1985 domain-containing protein</fullName>
    </recommendedName>
</protein>
<dbReference type="OrthoDB" id="929250at2759"/>
<gene>
    <name evidence="2" type="ORF">OLEA9_A037365</name>
</gene>
<dbReference type="Proteomes" id="UP000594638">
    <property type="component" value="Unassembled WGS sequence"/>
</dbReference>
<dbReference type="EMBL" id="CACTIH010000027">
    <property type="protein sequence ID" value="CAA2935794.1"/>
    <property type="molecule type" value="Genomic_DNA"/>
</dbReference>
<proteinExistence type="predicted"/>
<organism evidence="2 3">
    <name type="scientific">Olea europaea subsp. europaea</name>
    <dbReference type="NCBI Taxonomy" id="158383"/>
    <lineage>
        <taxon>Eukaryota</taxon>
        <taxon>Viridiplantae</taxon>
        <taxon>Streptophyta</taxon>
        <taxon>Embryophyta</taxon>
        <taxon>Tracheophyta</taxon>
        <taxon>Spermatophyta</taxon>
        <taxon>Magnoliopsida</taxon>
        <taxon>eudicotyledons</taxon>
        <taxon>Gunneridae</taxon>
        <taxon>Pentapetalae</taxon>
        <taxon>asterids</taxon>
        <taxon>lamiids</taxon>
        <taxon>Lamiales</taxon>
        <taxon>Oleaceae</taxon>
        <taxon>Oleeae</taxon>
        <taxon>Olea</taxon>
    </lineage>
</organism>
<accession>A0A8S0PCZ2</accession>
<feature type="region of interest" description="Disordered" evidence="1">
    <location>
        <begin position="108"/>
        <end position="166"/>
    </location>
</feature>
<reference evidence="2 3" key="1">
    <citation type="submission" date="2019-12" db="EMBL/GenBank/DDBJ databases">
        <authorList>
            <person name="Alioto T."/>
            <person name="Alioto T."/>
            <person name="Gomez Garrido J."/>
        </authorList>
    </citation>
    <scope>NUCLEOTIDE SEQUENCE [LARGE SCALE GENOMIC DNA]</scope>
</reference>
<feature type="compositionally biased region" description="Basic and acidic residues" evidence="1">
    <location>
        <begin position="110"/>
        <end position="130"/>
    </location>
</feature>